<reference evidence="2" key="1">
    <citation type="submission" date="2021-03" db="EMBL/GenBank/DDBJ databases">
        <title>Revisited historic fungal species revealed as producer of novel bioactive compounds through whole genome sequencing and comparative genomics.</title>
        <authorList>
            <person name="Vignolle G.A."/>
            <person name="Hochenegger N."/>
            <person name="Mach R.L."/>
            <person name="Mach-Aigner A.R."/>
            <person name="Javad Rahimi M."/>
            <person name="Salim K.A."/>
            <person name="Chan C.M."/>
            <person name="Lim L.B.L."/>
            <person name="Cai F."/>
            <person name="Druzhinina I.S."/>
            <person name="U'Ren J.M."/>
            <person name="Derntl C."/>
        </authorList>
    </citation>
    <scope>NUCLEOTIDE SEQUENCE</scope>
    <source>
        <strain evidence="2">TUCIM 5799</strain>
    </source>
</reference>
<feature type="compositionally biased region" description="Polar residues" evidence="1">
    <location>
        <begin position="200"/>
        <end position="210"/>
    </location>
</feature>
<protein>
    <submittedName>
        <fullName evidence="2">Uncharacterized protein</fullName>
    </submittedName>
</protein>
<feature type="compositionally biased region" description="Low complexity" evidence="1">
    <location>
        <begin position="129"/>
        <end position="139"/>
    </location>
</feature>
<keyword evidence="3" id="KW-1185">Reference proteome</keyword>
<evidence type="ECO:0000256" key="1">
    <source>
        <dbReference type="SAM" id="MobiDB-lite"/>
    </source>
</evidence>
<feature type="compositionally biased region" description="Low complexity" evidence="1">
    <location>
        <begin position="245"/>
        <end position="255"/>
    </location>
</feature>
<dbReference type="AlphaFoldDB" id="A0A9P9WSJ9"/>
<name>A0A9P9WSJ9_9PEZI</name>
<gene>
    <name evidence="2" type="ORF">JX265_003473</name>
</gene>
<proteinExistence type="predicted"/>
<evidence type="ECO:0000313" key="2">
    <source>
        <dbReference type="EMBL" id="KAI1877465.1"/>
    </source>
</evidence>
<comment type="caution">
    <text evidence="2">The sequence shown here is derived from an EMBL/GenBank/DDBJ whole genome shotgun (WGS) entry which is preliminary data.</text>
</comment>
<organism evidence="2 3">
    <name type="scientific">Neoarthrinium moseri</name>
    <dbReference type="NCBI Taxonomy" id="1658444"/>
    <lineage>
        <taxon>Eukaryota</taxon>
        <taxon>Fungi</taxon>
        <taxon>Dikarya</taxon>
        <taxon>Ascomycota</taxon>
        <taxon>Pezizomycotina</taxon>
        <taxon>Sordariomycetes</taxon>
        <taxon>Xylariomycetidae</taxon>
        <taxon>Amphisphaeriales</taxon>
        <taxon>Apiosporaceae</taxon>
        <taxon>Neoarthrinium</taxon>
    </lineage>
</organism>
<accession>A0A9P9WSJ9</accession>
<evidence type="ECO:0000313" key="3">
    <source>
        <dbReference type="Proteomes" id="UP000829685"/>
    </source>
</evidence>
<dbReference type="Proteomes" id="UP000829685">
    <property type="component" value="Unassembled WGS sequence"/>
</dbReference>
<dbReference type="EMBL" id="JAFIMR010000006">
    <property type="protein sequence ID" value="KAI1877465.1"/>
    <property type="molecule type" value="Genomic_DNA"/>
</dbReference>
<feature type="compositionally biased region" description="Polar residues" evidence="1">
    <location>
        <begin position="256"/>
        <end position="266"/>
    </location>
</feature>
<feature type="compositionally biased region" description="Basic and acidic residues" evidence="1">
    <location>
        <begin position="211"/>
        <end position="224"/>
    </location>
</feature>
<feature type="region of interest" description="Disordered" evidence="1">
    <location>
        <begin position="94"/>
        <end position="139"/>
    </location>
</feature>
<feature type="region of interest" description="Disordered" evidence="1">
    <location>
        <begin position="196"/>
        <end position="266"/>
    </location>
</feature>
<sequence>MPPHQFSIGSSLWEWDSQQPHNRTNWNWDARVILGLHTRPSPAEIAEAYSQAKAFLASRAASSGSEEEREAHQYDLKIIEDAHGFLRSAGSHLQSLPPQLAHRRPDPVSGLMFRLPPDRRRPVKHNSSNRRSSASASVSRKTVDDCLNTITDGSSKDKTREYLLWFLRCDPGFSVGHSFRPLDALPFTSKALQKFHRQKSQTFERQQSSYDSRELKRRPSELRRKASRAQLYRQPSQLGRRRSSRTSLGSQTSTRHSTGSQFSDSSISGVSETLEAIAEMVREWKDALKSPGLFLSGRRRSSTVQVLRPPIDRLAQTIQHYRILNKAASSPIEYSYEQTKRLIKLHDDMRISNKVFTQLKSKGGTVDHHLLDDVLYAEYDVNWSG</sequence>